<gene>
    <name evidence="1" type="ORF">SAMN05216576_12264</name>
</gene>
<name>A0A1G6W4D3_9GAMM</name>
<reference evidence="2" key="1">
    <citation type="submission" date="2016-10" db="EMBL/GenBank/DDBJ databases">
        <authorList>
            <person name="Varghese N."/>
            <person name="Submissions S."/>
        </authorList>
    </citation>
    <scope>NUCLEOTIDE SEQUENCE [LARGE SCALE GENOMIC DNA]</scope>
    <source>
        <strain evidence="2">DSM 26382</strain>
    </source>
</reference>
<accession>A0A1G6W4D3</accession>
<organism evidence="1 2">
    <name type="scientific">Ectopseudomonas chengduensis</name>
    <dbReference type="NCBI Taxonomy" id="489632"/>
    <lineage>
        <taxon>Bacteria</taxon>
        <taxon>Pseudomonadati</taxon>
        <taxon>Pseudomonadota</taxon>
        <taxon>Gammaproteobacteria</taxon>
        <taxon>Pseudomonadales</taxon>
        <taxon>Pseudomonadaceae</taxon>
        <taxon>Ectopseudomonas</taxon>
    </lineage>
</organism>
<dbReference type="EMBL" id="FMZQ01000022">
    <property type="protein sequence ID" value="SDD60742.1"/>
    <property type="molecule type" value="Genomic_DNA"/>
</dbReference>
<dbReference type="Proteomes" id="UP000199467">
    <property type="component" value="Unassembled WGS sequence"/>
</dbReference>
<keyword evidence="2" id="KW-1185">Reference proteome</keyword>
<evidence type="ECO:0000313" key="1">
    <source>
        <dbReference type="EMBL" id="SDD60742.1"/>
    </source>
</evidence>
<dbReference type="AlphaFoldDB" id="A0A1G6W4D3"/>
<feature type="non-terminal residue" evidence="1">
    <location>
        <position position="1"/>
    </location>
</feature>
<sequence>IVKLLYETPDRLAVWGFFFAVRKTARQKSFLQARRGAARTDKDADMPLRMAHPAVDPLTLRE</sequence>
<protein>
    <submittedName>
        <fullName evidence="1">Uncharacterized protein</fullName>
    </submittedName>
</protein>
<evidence type="ECO:0000313" key="2">
    <source>
        <dbReference type="Proteomes" id="UP000199467"/>
    </source>
</evidence>
<dbReference type="RefSeq" id="WP_208600924.1">
    <property type="nucleotide sequence ID" value="NZ_FMZQ01000022.1"/>
</dbReference>
<proteinExistence type="predicted"/>